<dbReference type="RefSeq" id="XP_003865578.1">
    <property type="nucleotide sequence ID" value="XM_003865530.1"/>
</dbReference>
<dbReference type="KEGG" id="ldo:LDBPK_364640"/>
<protein>
    <submittedName>
        <fullName evidence="1">60S ribosomal protein L22, putative</fullName>
    </submittedName>
</protein>
<evidence type="ECO:0000313" key="1">
    <source>
        <dbReference type="EMBL" id="CBZ38901.1"/>
    </source>
</evidence>
<evidence type="ECO:0000313" key="2">
    <source>
        <dbReference type="Proteomes" id="UP000008980"/>
    </source>
</evidence>
<dbReference type="GO" id="GO:0005840">
    <property type="term" value="C:ribosome"/>
    <property type="evidence" value="ECO:0007669"/>
    <property type="project" value="UniProtKB-KW"/>
</dbReference>
<reference evidence="1 2" key="1">
    <citation type="journal article" date="2011" name="Genome Res.">
        <title>Whole genome sequencing of multiple Leishmania donovani clinical isolates provides insights into population structure and mechanisms of drug resistance.</title>
        <authorList>
            <person name="Downing T."/>
            <person name="Imamura H."/>
            <person name="Decuypere S."/>
            <person name="Clark T.G."/>
            <person name="Coombs G.H."/>
            <person name="Cotton J.A."/>
            <person name="Hilley J.D."/>
            <person name="de Doncker S."/>
            <person name="Maes I."/>
            <person name="Mottram J.C."/>
            <person name="Quail M.A."/>
            <person name="Rijal S."/>
            <person name="Sanders M."/>
            <person name="Schonian G."/>
            <person name="Stark O."/>
            <person name="Sundar S."/>
            <person name="Vanaerschot M."/>
            <person name="Hertz-Fowler C."/>
            <person name="Dujardin J.C."/>
            <person name="Berriman M."/>
        </authorList>
    </citation>
    <scope>NUCLEOTIDE SEQUENCE [LARGE SCALE GENOMIC DNA]</scope>
    <source>
        <strain evidence="1 2">BPK282A1</strain>
    </source>
</reference>
<name>E9BUH2_LEIDO</name>
<dbReference type="Proteomes" id="UP000008980">
    <property type="component" value="Chromosome 36"/>
</dbReference>
<accession>E9BUH2</accession>
<dbReference type="EMBL" id="FR799623">
    <property type="protein sequence ID" value="CBZ38901.1"/>
    <property type="molecule type" value="Genomic_DNA"/>
</dbReference>
<dbReference type="VEuPathDB" id="TriTrypDB:LdBPK_364640.1"/>
<sequence>MVLGMRLLPFDYPLPPLRVCPSLPFLNPFHHNVTRVHFSTLTTSARALRGHTLHGFISLSHKDGRRSR</sequence>
<keyword evidence="1" id="KW-0687">Ribonucleoprotein</keyword>
<dbReference type="AlphaFoldDB" id="E9BUH2"/>
<dbReference type="GeneID" id="13388464"/>
<organism evidence="1 2">
    <name type="scientific">Leishmania donovani</name>
    <dbReference type="NCBI Taxonomy" id="5661"/>
    <lineage>
        <taxon>Eukaryota</taxon>
        <taxon>Discoba</taxon>
        <taxon>Euglenozoa</taxon>
        <taxon>Kinetoplastea</taxon>
        <taxon>Metakinetoplastina</taxon>
        <taxon>Trypanosomatida</taxon>
        <taxon>Trypanosomatidae</taxon>
        <taxon>Leishmaniinae</taxon>
        <taxon>Leishmania</taxon>
    </lineage>
</organism>
<reference evidence="2" key="2">
    <citation type="submission" date="2011-02" db="EMBL/GenBank/DDBJ databases">
        <title>Whole genome sequencing of Leishmania donovani clinical lines reveals dynamic variation related to drug resistance.</title>
        <authorList>
            <person name="Downing T."/>
            <person name="Imamura H."/>
            <person name="Sanders M."/>
            <person name="Decuypere S."/>
            <person name="Hertz-Fowler C."/>
            <person name="Clark T.G."/>
            <person name="Rijal S."/>
            <person name="Sundar S."/>
            <person name="Quail M.A."/>
            <person name="De Doncker S."/>
            <person name="Maes I."/>
            <person name="Vanaerschot M."/>
            <person name="Stark O."/>
            <person name="Schonian G."/>
            <person name="Dujardin J.C."/>
            <person name="Berriman M."/>
        </authorList>
    </citation>
    <scope>NUCLEOTIDE SEQUENCE [LARGE SCALE GENOMIC DNA]</scope>
    <source>
        <strain evidence="2">BPK282A1</strain>
    </source>
</reference>
<keyword evidence="1" id="KW-0689">Ribosomal protein</keyword>
<gene>
    <name evidence="1" type="ORF">LDBPK_364640</name>
</gene>
<proteinExistence type="predicted"/>